<accession>A0A316I9U1</accession>
<dbReference type="GO" id="GO:0008168">
    <property type="term" value="F:methyltransferase activity"/>
    <property type="evidence" value="ECO:0007669"/>
    <property type="project" value="UniProtKB-KW"/>
</dbReference>
<organism evidence="1 2">
    <name type="scientific">Lentzea atacamensis</name>
    <dbReference type="NCBI Taxonomy" id="531938"/>
    <lineage>
        <taxon>Bacteria</taxon>
        <taxon>Bacillati</taxon>
        <taxon>Actinomycetota</taxon>
        <taxon>Actinomycetes</taxon>
        <taxon>Pseudonocardiales</taxon>
        <taxon>Pseudonocardiaceae</taxon>
        <taxon>Lentzea</taxon>
    </lineage>
</organism>
<sequence length="243" mass="27087">MQLSLFDQVTDTNVRNLNPLQPHRRTGLKLLDLFCCQGGATRGYQLAGFNVTGVDLHPQPRYCGDNFHQADAIAFLRSNMDWIRREFVAVSASPPCQRFTNAQRIQAREHPDLIEPTRALLIELGLPYVIENVEGAPLRKPITLCGTNFGLRTYRHRLFELGNGFEIAPLPHAPHGQPTVKMGRPLVTGDFYHAVGNFSNVDYVRRDMGMAWASREGIREAVPPAYTAHLGAALLDHIHAVAA</sequence>
<evidence type="ECO:0000313" key="1">
    <source>
        <dbReference type="EMBL" id="PWK90302.1"/>
    </source>
</evidence>
<keyword evidence="1" id="KW-0489">Methyltransferase</keyword>
<name>A0A316I9U1_9PSEU</name>
<reference evidence="1 2" key="1">
    <citation type="submission" date="2018-05" db="EMBL/GenBank/DDBJ databases">
        <title>Genomic Encyclopedia of Type Strains, Phase IV (KMG-IV): sequencing the most valuable type-strain genomes for metagenomic binning, comparative biology and taxonomic classification.</title>
        <authorList>
            <person name="Goeker M."/>
        </authorList>
    </citation>
    <scope>NUCLEOTIDE SEQUENCE [LARGE SCALE GENOMIC DNA]</scope>
    <source>
        <strain evidence="1 2">DSM 45480</strain>
    </source>
</reference>
<dbReference type="Gene3D" id="3.40.50.150">
    <property type="entry name" value="Vaccinia Virus protein VP39"/>
    <property type="match status" value="1"/>
</dbReference>
<dbReference type="RefSeq" id="WP_211337105.1">
    <property type="nucleotide sequence ID" value="NZ_QGHB01000001.1"/>
</dbReference>
<dbReference type="GO" id="GO:0032259">
    <property type="term" value="P:methylation"/>
    <property type="evidence" value="ECO:0007669"/>
    <property type="project" value="UniProtKB-KW"/>
</dbReference>
<proteinExistence type="predicted"/>
<comment type="caution">
    <text evidence="1">The sequence shown here is derived from an EMBL/GenBank/DDBJ whole genome shotgun (WGS) entry which is preliminary data.</text>
</comment>
<dbReference type="AlphaFoldDB" id="A0A316I9U1"/>
<dbReference type="SUPFAM" id="SSF53335">
    <property type="entry name" value="S-adenosyl-L-methionine-dependent methyltransferases"/>
    <property type="match status" value="1"/>
</dbReference>
<keyword evidence="1" id="KW-0808">Transferase</keyword>
<gene>
    <name evidence="1" type="ORF">C8D88_101318</name>
</gene>
<evidence type="ECO:0000313" key="2">
    <source>
        <dbReference type="Proteomes" id="UP000246005"/>
    </source>
</evidence>
<dbReference type="Proteomes" id="UP000246005">
    <property type="component" value="Unassembled WGS sequence"/>
</dbReference>
<dbReference type="EMBL" id="QGHB01000001">
    <property type="protein sequence ID" value="PWK90302.1"/>
    <property type="molecule type" value="Genomic_DNA"/>
</dbReference>
<protein>
    <submittedName>
        <fullName evidence="1">DNA (Cytosine-5)-methyltransferase 1</fullName>
    </submittedName>
</protein>
<dbReference type="InterPro" id="IPR029063">
    <property type="entry name" value="SAM-dependent_MTases_sf"/>
</dbReference>